<evidence type="ECO:0000259" key="8">
    <source>
        <dbReference type="PROSITE" id="PS50240"/>
    </source>
</evidence>
<evidence type="ECO:0000256" key="5">
    <source>
        <dbReference type="RuleBase" id="RU363034"/>
    </source>
</evidence>
<dbReference type="PANTHER" id="PTHR24276:SF98">
    <property type="entry name" value="FI18310P1-RELATED"/>
    <property type="match status" value="1"/>
</dbReference>
<dbReference type="GO" id="GO:0006508">
    <property type="term" value="P:proteolysis"/>
    <property type="evidence" value="ECO:0007669"/>
    <property type="project" value="UniProtKB-KW"/>
</dbReference>
<dbReference type="PROSITE" id="PS00134">
    <property type="entry name" value="TRYPSIN_HIS"/>
    <property type="match status" value="1"/>
</dbReference>
<dbReference type="EMBL" id="KV784357">
    <property type="protein sequence ID" value="OEU18164.1"/>
    <property type="molecule type" value="Genomic_DNA"/>
</dbReference>
<gene>
    <name evidence="9" type="ORF">FRACYDRAFT_268874</name>
</gene>
<dbReference type="InterPro" id="IPR050430">
    <property type="entry name" value="Peptidase_S1"/>
</dbReference>
<keyword evidence="5" id="KW-0378">Hydrolase</keyword>
<dbReference type="Pfam" id="PF00089">
    <property type="entry name" value="Trypsin"/>
    <property type="match status" value="1"/>
</dbReference>
<dbReference type="InterPro" id="IPR009003">
    <property type="entry name" value="Peptidase_S1_PA"/>
</dbReference>
<evidence type="ECO:0000313" key="10">
    <source>
        <dbReference type="Proteomes" id="UP000095751"/>
    </source>
</evidence>
<dbReference type="SUPFAM" id="SSF50494">
    <property type="entry name" value="Trypsin-like serine proteases"/>
    <property type="match status" value="1"/>
</dbReference>
<keyword evidence="3" id="KW-1015">Disulfide bond</keyword>
<dbReference type="SMART" id="SM00020">
    <property type="entry name" value="Tryp_SPc"/>
    <property type="match status" value="1"/>
</dbReference>
<keyword evidence="7" id="KW-0732">Signal</keyword>
<keyword evidence="5 9" id="KW-0645">Protease</keyword>
<dbReference type="InterPro" id="IPR001314">
    <property type="entry name" value="Peptidase_S1A"/>
</dbReference>
<keyword evidence="5" id="KW-0720">Serine protease</keyword>
<evidence type="ECO:0000313" key="9">
    <source>
        <dbReference type="EMBL" id="OEU18164.1"/>
    </source>
</evidence>
<comment type="similarity">
    <text evidence="1">Belongs to the peptidase S1 family.</text>
</comment>
<evidence type="ECO:0000256" key="1">
    <source>
        <dbReference type="ARBA" id="ARBA00007664"/>
    </source>
</evidence>
<dbReference type="OrthoDB" id="104223at2759"/>
<dbReference type="InterPro" id="IPR033116">
    <property type="entry name" value="TRYPSIN_SER"/>
</dbReference>
<feature type="signal peptide" evidence="7">
    <location>
        <begin position="1"/>
        <end position="31"/>
    </location>
</feature>
<feature type="domain" description="Peptidase S1" evidence="8">
    <location>
        <begin position="86"/>
        <end position="345"/>
    </location>
</feature>
<evidence type="ECO:0000256" key="2">
    <source>
        <dbReference type="ARBA" id="ARBA00023026"/>
    </source>
</evidence>
<dbReference type="Gene3D" id="2.40.10.10">
    <property type="entry name" value="Trypsin-like serine proteases"/>
    <property type="match status" value="1"/>
</dbReference>
<evidence type="ECO:0000256" key="4">
    <source>
        <dbReference type="ARBA" id="ARBA00023180"/>
    </source>
</evidence>
<dbReference type="GO" id="GO:0004252">
    <property type="term" value="F:serine-type endopeptidase activity"/>
    <property type="evidence" value="ECO:0007669"/>
    <property type="project" value="InterPro"/>
</dbReference>
<protein>
    <submittedName>
        <fullName evidence="9">Trypsin-like serine protease</fullName>
    </submittedName>
</protein>
<feature type="compositionally biased region" description="Pro residues" evidence="6">
    <location>
        <begin position="390"/>
        <end position="404"/>
    </location>
</feature>
<dbReference type="PROSITE" id="PS50240">
    <property type="entry name" value="TRYPSIN_DOM"/>
    <property type="match status" value="1"/>
</dbReference>
<evidence type="ECO:0000256" key="6">
    <source>
        <dbReference type="SAM" id="MobiDB-lite"/>
    </source>
</evidence>
<keyword evidence="2" id="KW-0843">Virulence</keyword>
<dbReference type="InParanoid" id="A0A1E7FJ64"/>
<dbReference type="PROSITE" id="PS00135">
    <property type="entry name" value="TRYPSIN_SER"/>
    <property type="match status" value="1"/>
</dbReference>
<reference evidence="9 10" key="1">
    <citation type="submission" date="2016-09" db="EMBL/GenBank/DDBJ databases">
        <title>Extensive genetic diversity and differential bi-allelic expression allows diatom success in the polar Southern Ocean.</title>
        <authorList>
            <consortium name="DOE Joint Genome Institute"/>
            <person name="Mock T."/>
            <person name="Otillar R.P."/>
            <person name="Strauss J."/>
            <person name="Dupont C."/>
            <person name="Frickenhaus S."/>
            <person name="Maumus F."/>
            <person name="Mcmullan M."/>
            <person name="Sanges R."/>
            <person name="Schmutz J."/>
            <person name="Toseland A."/>
            <person name="Valas R."/>
            <person name="Veluchamy A."/>
            <person name="Ward B.J."/>
            <person name="Allen A."/>
            <person name="Barry K."/>
            <person name="Falciatore A."/>
            <person name="Ferrante M."/>
            <person name="Fortunato A.E."/>
            <person name="Gloeckner G."/>
            <person name="Gruber A."/>
            <person name="Hipkin R."/>
            <person name="Janech M."/>
            <person name="Kroth P."/>
            <person name="Leese F."/>
            <person name="Lindquist E."/>
            <person name="Lyon B.R."/>
            <person name="Martin J."/>
            <person name="Mayer C."/>
            <person name="Parker M."/>
            <person name="Quesneville H."/>
            <person name="Raymond J."/>
            <person name="Uhlig C."/>
            <person name="Valentin K.U."/>
            <person name="Worden A.Z."/>
            <person name="Armbrust E.V."/>
            <person name="Bowler C."/>
            <person name="Green B."/>
            <person name="Moulton V."/>
            <person name="Van Oosterhout C."/>
            <person name="Grigoriev I."/>
        </authorList>
    </citation>
    <scope>NUCLEOTIDE SEQUENCE [LARGE SCALE GENOMIC DNA]</scope>
    <source>
        <strain evidence="9 10">CCMP1102</strain>
    </source>
</reference>
<name>A0A1E7FJ64_9STRA</name>
<keyword evidence="4" id="KW-0325">Glycoprotein</keyword>
<dbReference type="Proteomes" id="UP000095751">
    <property type="component" value="Unassembled WGS sequence"/>
</dbReference>
<dbReference type="PRINTS" id="PR00722">
    <property type="entry name" value="CHYMOTRYPSIN"/>
</dbReference>
<dbReference type="InterPro" id="IPR043504">
    <property type="entry name" value="Peptidase_S1_PA_chymotrypsin"/>
</dbReference>
<dbReference type="PANTHER" id="PTHR24276">
    <property type="entry name" value="POLYSERASE-RELATED"/>
    <property type="match status" value="1"/>
</dbReference>
<dbReference type="InterPro" id="IPR018114">
    <property type="entry name" value="TRYPSIN_HIS"/>
</dbReference>
<dbReference type="CDD" id="cd00190">
    <property type="entry name" value="Tryp_SPc"/>
    <property type="match status" value="1"/>
</dbReference>
<feature type="compositionally biased region" description="Gly residues" evidence="6">
    <location>
        <begin position="365"/>
        <end position="374"/>
    </location>
</feature>
<accession>A0A1E7FJ64</accession>
<proteinExistence type="inferred from homology"/>
<evidence type="ECO:0000256" key="7">
    <source>
        <dbReference type="SAM" id="SignalP"/>
    </source>
</evidence>
<feature type="chain" id="PRO_5009193154" evidence="7">
    <location>
        <begin position="32"/>
        <end position="431"/>
    </location>
</feature>
<feature type="compositionally biased region" description="Low complexity" evidence="6">
    <location>
        <begin position="375"/>
        <end position="389"/>
    </location>
</feature>
<keyword evidence="10" id="KW-1185">Reference proteome</keyword>
<feature type="region of interest" description="Disordered" evidence="6">
    <location>
        <begin position="358"/>
        <end position="411"/>
    </location>
</feature>
<sequence>MKSSIATSSSSLLSTLIVVVAIVISTSTASASATNSASASHNNQHSSLRRRGLIVFDDINNVTELELESESLLGLEQQQLEREPRIIGGSVVNDRSRYSYFALMNGNALCGAVLIGSKFVLTAAHCAYADTDFEIGTVSRTNNNGVDWGSLFGGSGSEGSGIEYDYIAGRIHPNYNEDDVSNDIAIFELKQAVPSSVATPIKLRQQPLTKSDSGTIVTVIGFGDTDKSDSVSATSNYLREVDLNYVTADQCNNAYGGGNSWFYGGNSYIEDGMMCAYRSSVDSCGGDSGGPLLLKGNSGGLSSTGSSSDELVGLVSWGISCADDDFPGVYTRISYYYDWIVATMCELNSDPSGLPDGVVCHGSSSSGGGGGSSSGSGSSNSGAGTSRVPAPAPAPAPVPAPVPTIPDNDDTAASSWFQEAYEYVTNYFGWD</sequence>
<evidence type="ECO:0000256" key="3">
    <source>
        <dbReference type="ARBA" id="ARBA00023157"/>
    </source>
</evidence>
<dbReference type="InterPro" id="IPR001254">
    <property type="entry name" value="Trypsin_dom"/>
</dbReference>
<dbReference type="KEGG" id="fcy:FRACYDRAFT_268874"/>
<dbReference type="AlphaFoldDB" id="A0A1E7FJ64"/>
<organism evidence="9 10">
    <name type="scientific">Fragilariopsis cylindrus CCMP1102</name>
    <dbReference type="NCBI Taxonomy" id="635003"/>
    <lineage>
        <taxon>Eukaryota</taxon>
        <taxon>Sar</taxon>
        <taxon>Stramenopiles</taxon>
        <taxon>Ochrophyta</taxon>
        <taxon>Bacillariophyta</taxon>
        <taxon>Bacillariophyceae</taxon>
        <taxon>Bacillariophycidae</taxon>
        <taxon>Bacillariales</taxon>
        <taxon>Bacillariaceae</taxon>
        <taxon>Fragilariopsis</taxon>
    </lineage>
</organism>